<dbReference type="EMBL" id="BARS01044742">
    <property type="protein sequence ID" value="GAG39403.1"/>
    <property type="molecule type" value="Genomic_DNA"/>
</dbReference>
<gene>
    <name evidence="1" type="ORF">S01H1_67540</name>
</gene>
<organism evidence="1">
    <name type="scientific">marine sediment metagenome</name>
    <dbReference type="NCBI Taxonomy" id="412755"/>
    <lineage>
        <taxon>unclassified sequences</taxon>
        <taxon>metagenomes</taxon>
        <taxon>ecological metagenomes</taxon>
    </lineage>
</organism>
<accession>X0XRW4</accession>
<dbReference type="AlphaFoldDB" id="X0XRW4"/>
<reference evidence="1" key="1">
    <citation type="journal article" date="2014" name="Front. Microbiol.">
        <title>High frequency of phylogenetically diverse reductive dehalogenase-homologous genes in deep subseafloor sedimentary metagenomes.</title>
        <authorList>
            <person name="Kawai M."/>
            <person name="Futagami T."/>
            <person name="Toyoda A."/>
            <person name="Takaki Y."/>
            <person name="Nishi S."/>
            <person name="Hori S."/>
            <person name="Arai W."/>
            <person name="Tsubouchi T."/>
            <person name="Morono Y."/>
            <person name="Uchiyama I."/>
            <person name="Ito T."/>
            <person name="Fujiyama A."/>
            <person name="Inagaki F."/>
            <person name="Takami H."/>
        </authorList>
    </citation>
    <scope>NUCLEOTIDE SEQUENCE</scope>
    <source>
        <strain evidence="1">Expedition CK06-06</strain>
    </source>
</reference>
<feature type="non-terminal residue" evidence="1">
    <location>
        <position position="249"/>
    </location>
</feature>
<feature type="non-terminal residue" evidence="1">
    <location>
        <position position="1"/>
    </location>
</feature>
<proteinExistence type="predicted"/>
<protein>
    <submittedName>
        <fullName evidence="1">Uncharacterized protein</fullName>
    </submittedName>
</protein>
<dbReference type="Gene3D" id="2.70.98.70">
    <property type="match status" value="1"/>
</dbReference>
<name>X0XRW4_9ZZZZ</name>
<sequence length="249" mass="28411">FFVFQRSYLPTGYSQNHCSATVNALAHAGAVWDGPEAKKWLRWAVMTCRERVRLLGRDGGVEWMNEARHYGLRYFQSPCNVIKHCTGIDIQTGPFYQNEWRYALHNAPCFPTGPDRRPEMIKGGKTRREGINVPVPKSVTPRNAPTNYHFDDVDQVYMRSDWGTSAWRARLWAGTVFGKQGAPIAKRYNWCHCRVNHGSFILSHGMDELILEAGETRTYRKGAGNNNCILVNDTDQWGGGQVWHPRLSP</sequence>
<comment type="caution">
    <text evidence="1">The sequence shown here is derived from an EMBL/GenBank/DDBJ whole genome shotgun (WGS) entry which is preliminary data.</text>
</comment>
<evidence type="ECO:0000313" key="1">
    <source>
        <dbReference type="EMBL" id="GAG39403.1"/>
    </source>
</evidence>